<dbReference type="Pfam" id="PF13426">
    <property type="entry name" value="PAS_9"/>
    <property type="match status" value="2"/>
</dbReference>
<dbReference type="InterPro" id="IPR035965">
    <property type="entry name" value="PAS-like_dom_sf"/>
</dbReference>
<feature type="domain" description="HD-GYP" evidence="5">
    <location>
        <begin position="398"/>
        <end position="595"/>
    </location>
</feature>
<dbReference type="NCBIfam" id="TIGR00229">
    <property type="entry name" value="sensory_box"/>
    <property type="match status" value="2"/>
</dbReference>
<dbReference type="SMART" id="SM00471">
    <property type="entry name" value="HDc"/>
    <property type="match status" value="1"/>
</dbReference>
<dbReference type="Pfam" id="PF00072">
    <property type="entry name" value="Response_reg"/>
    <property type="match status" value="1"/>
</dbReference>
<protein>
    <submittedName>
        <fullName evidence="6">Regulator</fullName>
    </submittedName>
</protein>
<evidence type="ECO:0000259" key="4">
    <source>
        <dbReference type="PROSITE" id="PS51831"/>
    </source>
</evidence>
<keyword evidence="1" id="KW-0597">Phosphoprotein</keyword>
<dbReference type="SUPFAM" id="SSF109604">
    <property type="entry name" value="HD-domain/PDEase-like"/>
    <property type="match status" value="1"/>
</dbReference>
<dbReference type="Gene3D" id="1.10.3210.10">
    <property type="entry name" value="Hypothetical protein af1432"/>
    <property type="match status" value="1"/>
</dbReference>
<dbReference type="InterPro" id="IPR052020">
    <property type="entry name" value="Cyclic_di-GMP/3'3'-cGAMP_PDE"/>
</dbReference>
<dbReference type="InterPro" id="IPR000014">
    <property type="entry name" value="PAS"/>
</dbReference>
<dbReference type="InterPro" id="IPR000700">
    <property type="entry name" value="PAS-assoc_C"/>
</dbReference>
<dbReference type="RefSeq" id="WP_128983494.1">
    <property type="nucleotide sequence ID" value="NZ_PDKJ01000023.1"/>
</dbReference>
<dbReference type="PROSITE" id="PS50113">
    <property type="entry name" value="PAC"/>
    <property type="match status" value="2"/>
</dbReference>
<dbReference type="PROSITE" id="PS51832">
    <property type="entry name" value="HD_GYP"/>
    <property type="match status" value="1"/>
</dbReference>
<comment type="caution">
    <text evidence="6">The sequence shown here is derived from an EMBL/GenBank/DDBJ whole genome shotgun (WGS) entry which is preliminary data.</text>
</comment>
<dbReference type="GO" id="GO:0000160">
    <property type="term" value="P:phosphorelay signal transduction system"/>
    <property type="evidence" value="ECO:0007669"/>
    <property type="project" value="InterPro"/>
</dbReference>
<proteinExistence type="predicted"/>
<dbReference type="PANTHER" id="PTHR45228:SF9">
    <property type="entry name" value="3'3'-CGAMP-SPECIFIC PHOSPHODIESTERASE 2"/>
    <property type="match status" value="1"/>
</dbReference>
<dbReference type="InterPro" id="IPR001610">
    <property type="entry name" value="PAC"/>
</dbReference>
<dbReference type="SUPFAM" id="SSF55785">
    <property type="entry name" value="PYP-like sensor domain (PAS domain)"/>
    <property type="match status" value="2"/>
</dbReference>
<gene>
    <name evidence="6" type="ORF">CRV08_14800</name>
</gene>
<evidence type="ECO:0000313" key="7">
    <source>
        <dbReference type="Proteomes" id="UP000290172"/>
    </source>
</evidence>
<dbReference type="SUPFAM" id="SSF52172">
    <property type="entry name" value="CheY-like"/>
    <property type="match status" value="1"/>
</dbReference>
<evidence type="ECO:0000256" key="1">
    <source>
        <dbReference type="PROSITE-ProRule" id="PRU00169"/>
    </source>
</evidence>
<dbReference type="InterPro" id="IPR001789">
    <property type="entry name" value="Sig_transdc_resp-reg_receiver"/>
</dbReference>
<dbReference type="Proteomes" id="UP000290172">
    <property type="component" value="Unassembled WGS sequence"/>
</dbReference>
<dbReference type="Pfam" id="PF13487">
    <property type="entry name" value="HD_5"/>
    <property type="match status" value="1"/>
</dbReference>
<dbReference type="SMART" id="SM00086">
    <property type="entry name" value="PAC"/>
    <property type="match status" value="2"/>
</dbReference>
<feature type="domain" description="PAC" evidence="3">
    <location>
        <begin position="344"/>
        <end position="400"/>
    </location>
</feature>
<dbReference type="SMART" id="SM00448">
    <property type="entry name" value="REC"/>
    <property type="match status" value="1"/>
</dbReference>
<accession>A0A4Q0Y7A0</accession>
<dbReference type="PANTHER" id="PTHR45228">
    <property type="entry name" value="CYCLIC DI-GMP PHOSPHODIESTERASE TM_0186-RELATED"/>
    <property type="match status" value="1"/>
</dbReference>
<dbReference type="Gene3D" id="3.40.50.2300">
    <property type="match status" value="1"/>
</dbReference>
<dbReference type="AlphaFoldDB" id="A0A4Q0Y7A0"/>
<dbReference type="CDD" id="cd00156">
    <property type="entry name" value="REC"/>
    <property type="match status" value="1"/>
</dbReference>
<evidence type="ECO:0000259" key="5">
    <source>
        <dbReference type="PROSITE" id="PS51832"/>
    </source>
</evidence>
<dbReference type="PROSITE" id="PS51831">
    <property type="entry name" value="HD"/>
    <property type="match status" value="1"/>
</dbReference>
<evidence type="ECO:0000259" key="3">
    <source>
        <dbReference type="PROSITE" id="PS50113"/>
    </source>
</evidence>
<organism evidence="6 7">
    <name type="scientific">Halarcobacter ebronensis</name>
    <dbReference type="NCBI Taxonomy" id="1462615"/>
    <lineage>
        <taxon>Bacteria</taxon>
        <taxon>Pseudomonadati</taxon>
        <taxon>Campylobacterota</taxon>
        <taxon>Epsilonproteobacteria</taxon>
        <taxon>Campylobacterales</taxon>
        <taxon>Arcobacteraceae</taxon>
        <taxon>Halarcobacter</taxon>
    </lineage>
</organism>
<dbReference type="PROSITE" id="PS50110">
    <property type="entry name" value="RESPONSE_REGULATORY"/>
    <property type="match status" value="1"/>
</dbReference>
<dbReference type="InterPro" id="IPR006674">
    <property type="entry name" value="HD_domain"/>
</dbReference>
<dbReference type="Gene3D" id="3.30.450.20">
    <property type="entry name" value="PAS domain"/>
    <property type="match status" value="2"/>
</dbReference>
<feature type="domain" description="PAC" evidence="3">
    <location>
        <begin position="210"/>
        <end position="264"/>
    </location>
</feature>
<name>A0A4Q0Y7A0_9BACT</name>
<dbReference type="CDD" id="cd00130">
    <property type="entry name" value="PAS"/>
    <property type="match status" value="2"/>
</dbReference>
<dbReference type="InterPro" id="IPR011006">
    <property type="entry name" value="CheY-like_superfamily"/>
</dbReference>
<dbReference type="CDD" id="cd00077">
    <property type="entry name" value="HDc"/>
    <property type="match status" value="1"/>
</dbReference>
<evidence type="ECO:0000313" key="6">
    <source>
        <dbReference type="EMBL" id="RXJ65635.1"/>
    </source>
</evidence>
<evidence type="ECO:0000259" key="2">
    <source>
        <dbReference type="PROSITE" id="PS50110"/>
    </source>
</evidence>
<feature type="domain" description="Response regulatory" evidence="2">
    <location>
        <begin position="15"/>
        <end position="129"/>
    </location>
</feature>
<dbReference type="InterPro" id="IPR003607">
    <property type="entry name" value="HD/PDEase_dom"/>
</dbReference>
<dbReference type="InterPro" id="IPR037522">
    <property type="entry name" value="HD_GYP_dom"/>
</dbReference>
<dbReference type="EMBL" id="PDKJ01000023">
    <property type="protein sequence ID" value="RXJ65635.1"/>
    <property type="molecule type" value="Genomic_DNA"/>
</dbReference>
<sequence>MVSLMLNNEYLKRLNILYIEDEPEAANRLQKLLSRVFDNIFYCINGKEALDVFNKESIDLIISDINMPVMDGMQMASKIRESNKDIPIIFTTARNESDCLIKAIDLNVDSFILKPIDFSTLIDKVKKAGEKIFSFESKKLLEEYKDVVDKTSIVFKFSSEGKISFVNEKYEELTKFQEAEVKNRFFNFNFLSSVSEKTFSEIWEKIENKETWRGKLKGKTKEDKSFVLDVSILPVIDYNNNIIEYIVISNDITQEEAINELLQVELRESKDILSNKNYLLNEYKRCLDISSVFISINKNFKIINVNSKFLQLTKGRIEEYLGKKLEIIVNDKTIYDEIHSTLAEKKEYRGILTITNKRGEEKYIDFTFTPVFNELKEVVDYLAVGSDISELIELQFEIEDTQKDLILTLGTIGESRSKETANHVKRVALYSYLLAKEYGLSEEEANLLKMASPMHDIGKIGIPDFILNKPGKLTNEEYDVIKTHTTIGYNMFKNSNRKILRSASIVAYEHHEKWDGTGYPRGLEGYQIHIFGRITAVADVFDALISRRVYKESWSLEEVIDYMSSKAGYAFEPRIVDLLIKNLDKILDINSKYEDK</sequence>
<feature type="modified residue" description="4-aspartylphosphate" evidence="1">
    <location>
        <position position="64"/>
    </location>
</feature>
<reference evidence="6 7" key="1">
    <citation type="submission" date="2017-10" db="EMBL/GenBank/DDBJ databases">
        <title>Genomics of the genus Arcobacter.</title>
        <authorList>
            <person name="Perez-Cataluna A."/>
            <person name="Figueras M.J."/>
        </authorList>
    </citation>
    <scope>NUCLEOTIDE SEQUENCE [LARGE SCALE GENOMIC DNA]</scope>
    <source>
        <strain evidence="6 7">CECT 8993</strain>
    </source>
</reference>
<feature type="domain" description="HD" evidence="4">
    <location>
        <begin position="420"/>
        <end position="544"/>
    </location>
</feature>